<dbReference type="GO" id="GO:0043755">
    <property type="term" value="F:alpha-ribazole phosphatase activity"/>
    <property type="evidence" value="ECO:0007669"/>
    <property type="project" value="UniProtKB-EC"/>
</dbReference>
<dbReference type="InterPro" id="IPR017578">
    <property type="entry name" value="Ribazole_CobC"/>
</dbReference>
<reference evidence="2 3" key="1">
    <citation type="submission" date="2021-01" db="EMBL/GenBank/DDBJ databases">
        <title>Genomic Encyclopedia of Type Strains, Phase IV (KMG-IV): sequencing the most valuable type-strain genomes for metagenomic binning, comparative biology and taxonomic classification.</title>
        <authorList>
            <person name="Goeker M."/>
        </authorList>
    </citation>
    <scope>NUCLEOTIDE SEQUENCE [LARGE SCALE GENOMIC DNA]</scope>
    <source>
        <strain evidence="2 3">DSM 24436</strain>
    </source>
</reference>
<dbReference type="Pfam" id="PF00300">
    <property type="entry name" value="His_Phos_1"/>
    <property type="match status" value="1"/>
</dbReference>
<dbReference type="InterPro" id="IPR013078">
    <property type="entry name" value="His_Pase_superF_clade-1"/>
</dbReference>
<dbReference type="InterPro" id="IPR050275">
    <property type="entry name" value="PGM_Phosphatase"/>
</dbReference>
<dbReference type="InterPro" id="IPR001345">
    <property type="entry name" value="PG/BPGM_mutase_AS"/>
</dbReference>
<accession>A0ABS2MNU6</accession>
<name>A0ABS2MNU6_9FIRM</name>
<dbReference type="Proteomes" id="UP000767854">
    <property type="component" value="Unassembled WGS sequence"/>
</dbReference>
<dbReference type="SMART" id="SM00855">
    <property type="entry name" value="PGAM"/>
    <property type="match status" value="1"/>
</dbReference>
<organism evidence="2 3">
    <name type="scientific">Fusibacter tunisiensis</name>
    <dbReference type="NCBI Taxonomy" id="1008308"/>
    <lineage>
        <taxon>Bacteria</taxon>
        <taxon>Bacillati</taxon>
        <taxon>Bacillota</taxon>
        <taxon>Clostridia</taxon>
        <taxon>Eubacteriales</taxon>
        <taxon>Eubacteriales Family XII. Incertae Sedis</taxon>
        <taxon>Fusibacter</taxon>
    </lineage>
</organism>
<proteinExistence type="predicted"/>
<evidence type="ECO:0000313" key="2">
    <source>
        <dbReference type="EMBL" id="MBM7561081.1"/>
    </source>
</evidence>
<dbReference type="PROSITE" id="PS00175">
    <property type="entry name" value="PG_MUTASE"/>
    <property type="match status" value="1"/>
</dbReference>
<evidence type="ECO:0000256" key="1">
    <source>
        <dbReference type="NCBIfam" id="TIGR03162"/>
    </source>
</evidence>
<gene>
    <name evidence="2" type="ORF">JOC49_000598</name>
</gene>
<dbReference type="InterPro" id="IPR029033">
    <property type="entry name" value="His_PPase_superfam"/>
</dbReference>
<dbReference type="CDD" id="cd07067">
    <property type="entry name" value="HP_PGM_like"/>
    <property type="match status" value="1"/>
</dbReference>
<dbReference type="RefSeq" id="WP_204662105.1">
    <property type="nucleotide sequence ID" value="NZ_JAFBDT010000003.1"/>
</dbReference>
<dbReference type="SUPFAM" id="SSF53254">
    <property type="entry name" value="Phosphoglycerate mutase-like"/>
    <property type="match status" value="1"/>
</dbReference>
<dbReference type="EC" id="3.1.3.73" evidence="1"/>
<keyword evidence="2" id="KW-0378">Hydrolase</keyword>
<dbReference type="PIRSF" id="PIRSF000709">
    <property type="entry name" value="6PFK_2-Ptase"/>
    <property type="match status" value="1"/>
</dbReference>
<dbReference type="NCBIfam" id="TIGR03162">
    <property type="entry name" value="ribazole_cobC"/>
    <property type="match status" value="1"/>
</dbReference>
<dbReference type="Gene3D" id="3.40.50.1240">
    <property type="entry name" value="Phosphoglycerate mutase-like"/>
    <property type="match status" value="1"/>
</dbReference>
<protein>
    <recommendedName>
        <fullName evidence="1">Alpha-ribazole phosphatase</fullName>
        <ecNumber evidence="1">3.1.3.73</ecNumber>
    </recommendedName>
</protein>
<dbReference type="EMBL" id="JAFBDT010000003">
    <property type="protein sequence ID" value="MBM7561081.1"/>
    <property type="molecule type" value="Genomic_DNA"/>
</dbReference>
<evidence type="ECO:0000313" key="3">
    <source>
        <dbReference type="Proteomes" id="UP000767854"/>
    </source>
</evidence>
<sequence>MIIYLIRHGQTVANAEKKFAGVWDVDLDETGIKQVESVAEKMKSIKLDAIYASPLIRALKTAQAISKHHNLSPQVMEALKEMNFGVWEGKSFEEIKGSDPHRVNQWFQDFERFQVPEGESLLEMYARTSRAFNEIVKDYDVDSDAKIAIVAHGGVIQALLSYLCYGDPSGYWRFGVDNCGVNKVEYVMGYPVIKAINQ</sequence>
<keyword evidence="3" id="KW-1185">Reference proteome</keyword>
<dbReference type="PANTHER" id="PTHR48100">
    <property type="entry name" value="BROAD-SPECIFICITY PHOSPHATASE YOR283W-RELATED"/>
    <property type="match status" value="1"/>
</dbReference>
<comment type="caution">
    <text evidence="2">The sequence shown here is derived from an EMBL/GenBank/DDBJ whole genome shotgun (WGS) entry which is preliminary data.</text>
</comment>